<keyword evidence="2" id="KW-0677">Repeat</keyword>
<comment type="caution">
    <text evidence="7">The sequence shown here is derived from an EMBL/GenBank/DDBJ whole genome shotgun (WGS) entry which is preliminary data.</text>
</comment>
<accession>A0A371HTQ6</accession>
<dbReference type="PANTHER" id="PTHR11764">
    <property type="entry name" value="TERPENE CYCLASE/MUTASE FAMILY MEMBER"/>
    <property type="match status" value="1"/>
</dbReference>
<dbReference type="GO" id="GO:0016104">
    <property type="term" value="P:triterpenoid biosynthetic process"/>
    <property type="evidence" value="ECO:0007669"/>
    <property type="project" value="InterPro"/>
</dbReference>
<evidence type="ECO:0000259" key="5">
    <source>
        <dbReference type="Pfam" id="PF13243"/>
    </source>
</evidence>
<dbReference type="Gene3D" id="1.50.10.20">
    <property type="match status" value="2"/>
</dbReference>
<dbReference type="InterPro" id="IPR018333">
    <property type="entry name" value="Squalene_cyclase"/>
</dbReference>
<dbReference type="GO" id="GO:0031559">
    <property type="term" value="F:oxidosqualene cyclase activity"/>
    <property type="evidence" value="ECO:0007669"/>
    <property type="project" value="UniProtKB-ARBA"/>
</dbReference>
<evidence type="ECO:0000313" key="7">
    <source>
        <dbReference type="EMBL" id="RDY06175.1"/>
    </source>
</evidence>
<evidence type="ECO:0000256" key="4">
    <source>
        <dbReference type="RuleBase" id="RU362003"/>
    </source>
</evidence>
<proteinExistence type="inferred from homology"/>
<organism evidence="7 8">
    <name type="scientific">Mucuna pruriens</name>
    <name type="common">Velvet bean</name>
    <name type="synonym">Dolichos pruriens</name>
    <dbReference type="NCBI Taxonomy" id="157652"/>
    <lineage>
        <taxon>Eukaryota</taxon>
        <taxon>Viridiplantae</taxon>
        <taxon>Streptophyta</taxon>
        <taxon>Embryophyta</taxon>
        <taxon>Tracheophyta</taxon>
        <taxon>Spermatophyta</taxon>
        <taxon>Magnoliopsida</taxon>
        <taxon>eudicotyledons</taxon>
        <taxon>Gunneridae</taxon>
        <taxon>Pentapetalae</taxon>
        <taxon>rosids</taxon>
        <taxon>fabids</taxon>
        <taxon>Fabales</taxon>
        <taxon>Fabaceae</taxon>
        <taxon>Papilionoideae</taxon>
        <taxon>50 kb inversion clade</taxon>
        <taxon>NPAAA clade</taxon>
        <taxon>indigoferoid/millettioid clade</taxon>
        <taxon>Phaseoleae</taxon>
        <taxon>Mucuna</taxon>
    </lineage>
</organism>
<dbReference type="Pfam" id="PF13249">
    <property type="entry name" value="SQHop_cyclase_N"/>
    <property type="match status" value="1"/>
</dbReference>
<dbReference type="OrthoDB" id="21502at2759"/>
<dbReference type="CDD" id="cd02892">
    <property type="entry name" value="SQCY_1"/>
    <property type="match status" value="1"/>
</dbReference>
<dbReference type="FunFam" id="1.50.10.20:FF:000002">
    <property type="entry name" value="Terpene cyclase/mutase family member"/>
    <property type="match status" value="1"/>
</dbReference>
<dbReference type="InterPro" id="IPR008930">
    <property type="entry name" value="Terpenoid_cyclase/PrenylTrfase"/>
</dbReference>
<evidence type="ECO:0000256" key="1">
    <source>
        <dbReference type="ARBA" id="ARBA00009755"/>
    </source>
</evidence>
<dbReference type="Pfam" id="PF13243">
    <property type="entry name" value="SQHop_cyclase_C"/>
    <property type="match status" value="2"/>
</dbReference>
<keyword evidence="8" id="KW-1185">Reference proteome</keyword>
<protein>
    <recommendedName>
        <fullName evidence="4">Terpene cyclase/mutase family member</fullName>
        <ecNumber evidence="4">5.4.99.-</ecNumber>
    </recommendedName>
</protein>
<dbReference type="NCBIfam" id="TIGR01787">
    <property type="entry name" value="squalene_cyclas"/>
    <property type="match status" value="1"/>
</dbReference>
<dbReference type="STRING" id="157652.A0A371HTQ6"/>
<evidence type="ECO:0000256" key="2">
    <source>
        <dbReference type="ARBA" id="ARBA00022737"/>
    </source>
</evidence>
<feature type="domain" description="Squalene cyclase N-terminal" evidence="6">
    <location>
        <begin position="129"/>
        <end position="354"/>
    </location>
</feature>
<reference evidence="7" key="1">
    <citation type="submission" date="2018-05" db="EMBL/GenBank/DDBJ databases">
        <title>Draft genome of Mucuna pruriens seed.</title>
        <authorList>
            <person name="Nnadi N.E."/>
            <person name="Vos R."/>
            <person name="Hasami M.H."/>
            <person name="Devisetty U.K."/>
            <person name="Aguiy J.C."/>
        </authorList>
    </citation>
    <scope>NUCLEOTIDE SEQUENCE [LARGE SCALE GENOMIC DNA]</scope>
    <source>
        <strain evidence="7">JCA_2017</strain>
    </source>
</reference>
<evidence type="ECO:0000259" key="6">
    <source>
        <dbReference type="Pfam" id="PF13249"/>
    </source>
</evidence>
<dbReference type="EC" id="5.4.99.-" evidence="4"/>
<dbReference type="InterPro" id="IPR032696">
    <property type="entry name" value="SQ_cyclase_C"/>
</dbReference>
<gene>
    <name evidence="7" type="primary">GgCAS1</name>
    <name evidence="7" type="ORF">CR513_09882</name>
</gene>
<feature type="domain" description="Squalene cyclase C-terminal" evidence="5">
    <location>
        <begin position="383"/>
        <end position="511"/>
    </location>
</feature>
<keyword evidence="3 4" id="KW-0413">Isomerase</keyword>
<dbReference type="GO" id="GO:0005811">
    <property type="term" value="C:lipid droplet"/>
    <property type="evidence" value="ECO:0007669"/>
    <property type="project" value="InterPro"/>
</dbReference>
<sequence length="688" mass="78702">MWKLKIAEGGSPWLRTLNNHVGRQVWEFDPNLGSPQDLLEIENARQNFHDNRFTRKHSADLLMRMQFARENPIPEVLPKVGVIDIEDVTDEIVTRTLRRAVSFHSTLQSYDGHWPGDYGGPMFLMPGLNKDGGWGLHIEGPSTMFGSVLSYVTLRLLGEGPNDGEGEMEKARDWILGHGGATYITSWGKMWLSVLGVHEWSGNNPLPPEIWLLPYMLPFHPGRMWCHCRMVYLPMSYLYGKRFVGPITPTVLSLRKELYTTPYHDIDWNQARNLCAKEDLYYPHPLVQDILWASLHNFLEPILMHWPGKKLREKAIRTAIEHIHYEDENTRYICIGPVNKVLNMLCCWVEDPNSEAFKLHLPRIYDYLWIAEDGMKMQGYNGSQLWDTAFAVQAIISTNLVEEFGPTIRKAHTYIKNAQVLEDCPGDLNKWYRHISKGAWPFSTADHGWPISDCTAEGLKAVLSLSKIAPEIVGEPLEVKRLYDAVNVLLSLQNEDGGFATYELKRSYDWLERQFKLWHHLGNYILGIAEKKYNVVLRKPRPSLKKYKLRMVHGLIAAGRSFSNCSSIHKACEFLLSKQLPSGGWGESYLSCQNKVYSNLEGNRSHVVNTGYALLALIDAGQAKIDPTPLHRAAAYLINSQLEDGDFPQQEIMGVFNKNCMITFAAYRNIFPIWALGEYRSRVLVEAR</sequence>
<comment type="similarity">
    <text evidence="1 4">Belongs to the terpene cyclase/mutase family.</text>
</comment>
<dbReference type="AlphaFoldDB" id="A0A371HTQ6"/>
<evidence type="ECO:0000256" key="3">
    <source>
        <dbReference type="ARBA" id="ARBA00023235"/>
    </source>
</evidence>
<feature type="domain" description="Squalene cyclase C-terminal" evidence="5">
    <location>
        <begin position="551"/>
        <end position="680"/>
    </location>
</feature>
<dbReference type="PANTHER" id="PTHR11764:SF20">
    <property type="entry name" value="LANOSTEROL SYNTHASE"/>
    <property type="match status" value="1"/>
</dbReference>
<dbReference type="SUPFAM" id="SSF48239">
    <property type="entry name" value="Terpenoid cyclases/Protein prenyltransferases"/>
    <property type="match status" value="2"/>
</dbReference>
<evidence type="ECO:0000313" key="8">
    <source>
        <dbReference type="Proteomes" id="UP000257109"/>
    </source>
</evidence>
<name>A0A371HTQ6_MUCPR</name>
<dbReference type="Proteomes" id="UP000257109">
    <property type="component" value="Unassembled WGS sequence"/>
</dbReference>
<dbReference type="EMBL" id="QJKJ01001733">
    <property type="protein sequence ID" value="RDY06175.1"/>
    <property type="molecule type" value="Genomic_DNA"/>
</dbReference>
<dbReference type="InterPro" id="IPR032697">
    <property type="entry name" value="SQ_cyclase_N"/>
</dbReference>